<evidence type="ECO:0000256" key="3">
    <source>
        <dbReference type="ARBA" id="ARBA00004186"/>
    </source>
</evidence>
<evidence type="ECO:0000256" key="6">
    <source>
        <dbReference type="ARBA" id="ARBA00004656"/>
    </source>
</evidence>
<dbReference type="Pfam" id="PF11704">
    <property type="entry name" value="Folliculin"/>
    <property type="match status" value="1"/>
</dbReference>
<dbReference type="GO" id="GO:0005634">
    <property type="term" value="C:nucleus"/>
    <property type="evidence" value="ECO:0007669"/>
    <property type="project" value="UniProtKB-SubCell"/>
</dbReference>
<feature type="region of interest" description="Disordered" evidence="16">
    <location>
        <begin position="1"/>
        <end position="33"/>
    </location>
</feature>
<proteinExistence type="inferred from homology"/>
<accession>A0A914D7B3</accession>
<evidence type="ECO:0000256" key="8">
    <source>
        <dbReference type="ARBA" id="ARBA00021824"/>
    </source>
</evidence>
<evidence type="ECO:0000256" key="5">
    <source>
        <dbReference type="ARBA" id="ARBA00004514"/>
    </source>
</evidence>
<dbReference type="Gene3D" id="3.40.50.12430">
    <property type="match status" value="1"/>
</dbReference>
<dbReference type="InterPro" id="IPR037521">
    <property type="entry name" value="FLCN/SMCR8_DENN"/>
</dbReference>
<name>A0A914D7B3_9BILA</name>
<dbReference type="InterPro" id="IPR044886">
    <property type="entry name" value="FLCN_DENN_C_sf"/>
</dbReference>
<dbReference type="InterPro" id="IPR032035">
    <property type="entry name" value="Folliculin_DENN"/>
</dbReference>
<evidence type="ECO:0000313" key="18">
    <source>
        <dbReference type="Proteomes" id="UP000887540"/>
    </source>
</evidence>
<evidence type="ECO:0000256" key="15">
    <source>
        <dbReference type="ARBA" id="ARBA00023273"/>
    </source>
</evidence>
<dbReference type="PANTHER" id="PTHR31441">
    <property type="entry name" value="FOLLICULIN FAMILY MEMBER"/>
    <property type="match status" value="1"/>
</dbReference>
<organism evidence="18 19">
    <name type="scientific">Acrobeloides nanus</name>
    <dbReference type="NCBI Taxonomy" id="290746"/>
    <lineage>
        <taxon>Eukaryota</taxon>
        <taxon>Metazoa</taxon>
        <taxon>Ecdysozoa</taxon>
        <taxon>Nematoda</taxon>
        <taxon>Chromadorea</taxon>
        <taxon>Rhabditida</taxon>
        <taxon>Tylenchina</taxon>
        <taxon>Cephalobomorpha</taxon>
        <taxon>Cephaloboidea</taxon>
        <taxon>Cephalobidae</taxon>
        <taxon>Acrobeloides</taxon>
    </lineage>
</organism>
<keyword evidence="12" id="KW-0206">Cytoskeleton</keyword>
<evidence type="ECO:0000256" key="16">
    <source>
        <dbReference type="SAM" id="MobiDB-lite"/>
    </source>
</evidence>
<dbReference type="PANTHER" id="PTHR31441:SF2">
    <property type="entry name" value="FOLLICULIN"/>
    <property type="match status" value="1"/>
</dbReference>
<feature type="compositionally biased region" description="Low complexity" evidence="16">
    <location>
        <begin position="21"/>
        <end position="33"/>
    </location>
</feature>
<sequence>MTCQPVRSSSNRKKKCHKLESSTSEESMDTSDSPQFYGDFDYHLEVIDEEERCAACSSFGSGLGLLSNDHEAETSYISTQVPMNERVYHLVRHACLRSLSVEISTPHFYDDDHASTTSDSRRNTLVNGNIKFDTERDGVVLFGDDDNGYTLCHTFRLKDAKARGFLRSYSLIIITMDKLMLLNHYDFFLNGFVSIISRLQEQAKKFFHIEQGQNIDLATTVNRAAYLPQDFFKTKILFDTSRSLTIITDNNEIFHTLHRQMLYLLRTQVTLVRDMVLEGVPTQDMLVMMEIEKYGLEETDFVGSLSTDQTRHHLKNLKMIAKRLHEMNPTYLDALIWQMVIGSQVIVKSDDMSSRRQFLLALAYLLPIGCVRLASHANSYHHVFKYNLLGIPASTIIPAENLPELFVISLHSSFVKCADSLESLKFVVECYPTRDHTTPKLVQRYSQLLLDSAVKDQVLETAISSTRTEWLNRAKLMFQLSRQKEGIDLNRVLQVVKCNQEDSPVLAFWQAGLSRRYKQVVLNTIKETLPS</sequence>
<dbReference type="GO" id="GO:0005929">
    <property type="term" value="C:cilium"/>
    <property type="evidence" value="ECO:0007669"/>
    <property type="project" value="UniProtKB-SubCell"/>
</dbReference>
<keyword evidence="13" id="KW-0458">Lysosome</keyword>
<feature type="domain" description="UDENN FLCN/SMCR8-type" evidence="17">
    <location>
        <begin position="61"/>
        <end position="531"/>
    </location>
</feature>
<dbReference type="Pfam" id="PF16692">
    <property type="entry name" value="Folliculin_C"/>
    <property type="match status" value="1"/>
</dbReference>
<dbReference type="InterPro" id="IPR037520">
    <property type="entry name" value="Folliculin/SMCR8_longin"/>
</dbReference>
<keyword evidence="15" id="KW-0966">Cell projection</keyword>
<dbReference type="Proteomes" id="UP000887540">
    <property type="component" value="Unplaced"/>
</dbReference>
<dbReference type="InterPro" id="IPR021713">
    <property type="entry name" value="Folliculin"/>
</dbReference>
<keyword evidence="14" id="KW-0539">Nucleus</keyword>
<keyword evidence="11" id="KW-0472">Membrane</keyword>
<evidence type="ECO:0000256" key="1">
    <source>
        <dbReference type="ARBA" id="ARBA00004123"/>
    </source>
</evidence>
<evidence type="ECO:0000256" key="12">
    <source>
        <dbReference type="ARBA" id="ARBA00023212"/>
    </source>
</evidence>
<dbReference type="GO" id="GO:1904263">
    <property type="term" value="P:positive regulation of TORC1 signaling"/>
    <property type="evidence" value="ECO:0007669"/>
    <property type="project" value="TreeGrafter"/>
</dbReference>
<dbReference type="GO" id="GO:0005819">
    <property type="term" value="C:spindle"/>
    <property type="evidence" value="ECO:0007669"/>
    <property type="project" value="UniProtKB-SubCell"/>
</dbReference>
<keyword evidence="18" id="KW-1185">Reference proteome</keyword>
<evidence type="ECO:0000256" key="7">
    <source>
        <dbReference type="ARBA" id="ARBA00009987"/>
    </source>
</evidence>
<evidence type="ECO:0000256" key="13">
    <source>
        <dbReference type="ARBA" id="ARBA00023228"/>
    </source>
</evidence>
<evidence type="ECO:0000259" key="17">
    <source>
        <dbReference type="PROSITE" id="PS51834"/>
    </source>
</evidence>
<evidence type="ECO:0000256" key="9">
    <source>
        <dbReference type="ARBA" id="ARBA00022468"/>
    </source>
</evidence>
<evidence type="ECO:0000256" key="10">
    <source>
        <dbReference type="ARBA" id="ARBA00022490"/>
    </source>
</evidence>
<comment type="subcellular location">
    <subcellularLocation>
        <location evidence="2">Cell projection</location>
        <location evidence="2">Cilium</location>
    </subcellularLocation>
    <subcellularLocation>
        <location evidence="4">Cytoplasm</location>
        <location evidence="4">Cytoskeleton</location>
        <location evidence="4">Microtubule organizing center</location>
        <location evidence="4">Centrosome</location>
    </subcellularLocation>
    <subcellularLocation>
        <location evidence="3">Cytoplasm</location>
        <location evidence="3">Cytoskeleton</location>
        <location evidence="3">Spindle</location>
    </subcellularLocation>
    <subcellularLocation>
        <location evidence="5">Cytoplasm</location>
        <location evidence="5">Cytosol</location>
    </subcellularLocation>
    <subcellularLocation>
        <location evidence="6">Lysosome membrane</location>
    </subcellularLocation>
    <subcellularLocation>
        <location evidence="1">Nucleus</location>
    </subcellularLocation>
</comment>
<dbReference type="PROSITE" id="PS51834">
    <property type="entry name" value="DENN_FLCN_SMCR8"/>
    <property type="match status" value="1"/>
</dbReference>
<evidence type="ECO:0000256" key="4">
    <source>
        <dbReference type="ARBA" id="ARBA00004300"/>
    </source>
</evidence>
<dbReference type="GO" id="GO:0005096">
    <property type="term" value="F:GTPase activator activity"/>
    <property type="evidence" value="ECO:0007669"/>
    <property type="project" value="UniProtKB-KW"/>
</dbReference>
<keyword evidence="10" id="KW-0963">Cytoplasm</keyword>
<evidence type="ECO:0000256" key="2">
    <source>
        <dbReference type="ARBA" id="ARBA00004138"/>
    </source>
</evidence>
<dbReference type="GO" id="GO:0000122">
    <property type="term" value="P:negative regulation of transcription by RNA polymerase II"/>
    <property type="evidence" value="ECO:0007669"/>
    <property type="project" value="TreeGrafter"/>
</dbReference>
<dbReference type="WBParaSite" id="ACRNAN_scaffold2019.g25786.t1">
    <property type="protein sequence ID" value="ACRNAN_scaffold2019.g25786.t1"/>
    <property type="gene ID" value="ACRNAN_scaffold2019.g25786"/>
</dbReference>
<reference evidence="19" key="1">
    <citation type="submission" date="2022-11" db="UniProtKB">
        <authorList>
            <consortium name="WormBaseParasite"/>
        </authorList>
    </citation>
    <scope>IDENTIFICATION</scope>
</reference>
<dbReference type="GO" id="GO:0005829">
    <property type="term" value="C:cytosol"/>
    <property type="evidence" value="ECO:0007669"/>
    <property type="project" value="UniProtKB-SubCell"/>
</dbReference>
<keyword evidence="9" id="KW-0343">GTPase activation</keyword>
<dbReference type="Gene3D" id="1.10.10.1730">
    <property type="entry name" value="Folliculin"/>
    <property type="match status" value="1"/>
</dbReference>
<dbReference type="GO" id="GO:0005765">
    <property type="term" value="C:lysosomal membrane"/>
    <property type="evidence" value="ECO:0007669"/>
    <property type="project" value="UniProtKB-SubCell"/>
</dbReference>
<dbReference type="AlphaFoldDB" id="A0A914D7B3"/>
<evidence type="ECO:0000313" key="19">
    <source>
        <dbReference type="WBParaSite" id="ACRNAN_scaffold2019.g25786.t1"/>
    </source>
</evidence>
<protein>
    <recommendedName>
        <fullName evidence="8">Folliculin</fullName>
    </recommendedName>
</protein>
<dbReference type="GO" id="GO:0005813">
    <property type="term" value="C:centrosome"/>
    <property type="evidence" value="ECO:0007669"/>
    <property type="project" value="UniProtKB-SubCell"/>
</dbReference>
<evidence type="ECO:0000256" key="14">
    <source>
        <dbReference type="ARBA" id="ARBA00023242"/>
    </source>
</evidence>
<evidence type="ECO:0000256" key="11">
    <source>
        <dbReference type="ARBA" id="ARBA00023136"/>
    </source>
</evidence>
<comment type="similarity">
    <text evidence="7">Belongs to the folliculin family.</text>
</comment>